<evidence type="ECO:0000256" key="2">
    <source>
        <dbReference type="ARBA" id="ARBA00022723"/>
    </source>
</evidence>
<dbReference type="RefSeq" id="XP_018297694.1">
    <property type="nucleotide sequence ID" value="XM_018438113.1"/>
</dbReference>
<dbReference type="Gene3D" id="4.10.240.10">
    <property type="entry name" value="Zn(2)-C6 fungal-type DNA-binding domain"/>
    <property type="match status" value="1"/>
</dbReference>
<dbReference type="GO" id="GO:0008270">
    <property type="term" value="F:zinc ion binding"/>
    <property type="evidence" value="ECO:0007669"/>
    <property type="project" value="InterPro"/>
</dbReference>
<evidence type="ECO:0000256" key="1">
    <source>
        <dbReference type="ARBA" id="ARBA00004123"/>
    </source>
</evidence>
<evidence type="ECO:0000259" key="6">
    <source>
        <dbReference type="PROSITE" id="PS50048"/>
    </source>
</evidence>
<sequence length="719" mass="82818">MLDAPQNSTLNIAKNSCFRCRGFRHSCNRQKPSCLRCEKRGIQCIYPEAAPTLRTLAITIEELDVRMKSLNRNLGLGEKIMKEWKFLNCLQKTLHLKENVEEDLDVLLQAKLRLFTNSFSIHPCKKCTKDLQSCDLTLPRCNRCENNNYLCQFEKSEPRVKTISKSIALMNRVIDQWQDLIDGWAHAVSQKTYQLTTPSKASLPFVWKIVSGPKGLSIQGNVQSFNELSNFVDQLKKSITVAPSLPLGEAANVQNMPFKDYAKPYAIWNLWCRSTHSLPQSYPIDISQDLTDSLIRLYCRTPCCSGIRIPLFNPTEFLRRYEDKDESKRPALVLVYAVCAMSARNAFQVHVWETRPSHHTPNYNMGKPLSIAYCLRGRDLISECFDQPTMDHCNAAILLSYCNYQNGYTDKMYIYEWISFTMAQELGLYNPERELTFYENLTVWCLYYFDAWYRVLRGESHLSSRPSQLYPCHPLPPLPYENQLDDLSVDEKIDQILHQAWHYFFRLQIMRDDVASMLTNKTTPDPAILQVLLEMQDKLETFYQSLPKDWQNPLVKCTNSLCTPRPEPGLTVNVHSFIQYSALFVHIHYNINIIIIHQPFLPSKSLNSTSTQALRSLDIAFRAANAISDILEAMTRRNDCHVPLIGFVFSNIIFSEMAGYNEPHKSLGRKCLERSIRVARASKTHKYDFELSHILVKMLEADVYLASQGKTPLQGGSFI</sequence>
<evidence type="ECO:0000256" key="4">
    <source>
        <dbReference type="ARBA" id="ARBA00023163"/>
    </source>
</evidence>
<proteinExistence type="predicted"/>
<keyword evidence="2" id="KW-0479">Metal-binding</keyword>
<dbReference type="InterPro" id="IPR036864">
    <property type="entry name" value="Zn2-C6_fun-type_DNA-bd_sf"/>
</dbReference>
<keyword evidence="4" id="KW-0804">Transcription</keyword>
<dbReference type="InterPro" id="IPR050815">
    <property type="entry name" value="TF_fung"/>
</dbReference>
<dbReference type="SMART" id="SM00066">
    <property type="entry name" value="GAL4"/>
    <property type="match status" value="2"/>
</dbReference>
<gene>
    <name evidence="7" type="ORF">PHYBLDRAFT_179187</name>
</gene>
<evidence type="ECO:0000313" key="7">
    <source>
        <dbReference type="EMBL" id="OAD79654.1"/>
    </source>
</evidence>
<accession>A0A167QGB6</accession>
<dbReference type="SUPFAM" id="SSF57701">
    <property type="entry name" value="Zn2/Cys6 DNA-binding domain"/>
    <property type="match status" value="1"/>
</dbReference>
<dbReference type="STRING" id="763407.A0A167QGB6"/>
<keyword evidence="5" id="KW-0539">Nucleus</keyword>
<dbReference type="InterPro" id="IPR007219">
    <property type="entry name" value="XnlR_reg_dom"/>
</dbReference>
<dbReference type="InParanoid" id="A0A167QGB6"/>
<dbReference type="CDD" id="cd00067">
    <property type="entry name" value="GAL4"/>
    <property type="match status" value="1"/>
</dbReference>
<keyword evidence="3" id="KW-0805">Transcription regulation</keyword>
<dbReference type="GeneID" id="28999019"/>
<dbReference type="PANTHER" id="PTHR47338">
    <property type="entry name" value="ZN(II)2CYS6 TRANSCRIPTION FACTOR (EUROFUNG)-RELATED"/>
    <property type="match status" value="1"/>
</dbReference>
<dbReference type="Proteomes" id="UP000077315">
    <property type="component" value="Unassembled WGS sequence"/>
</dbReference>
<protein>
    <submittedName>
        <fullName evidence="7">Zn(2)-C6 fungal-specific transcription factor</fullName>
    </submittedName>
</protein>
<dbReference type="GO" id="GO:0005634">
    <property type="term" value="C:nucleus"/>
    <property type="evidence" value="ECO:0007669"/>
    <property type="project" value="UniProtKB-SubCell"/>
</dbReference>
<dbReference type="CDD" id="cd12148">
    <property type="entry name" value="fungal_TF_MHR"/>
    <property type="match status" value="1"/>
</dbReference>
<organism evidence="7 8">
    <name type="scientific">Phycomyces blakesleeanus (strain ATCC 8743b / DSM 1359 / FGSC 10004 / NBRC 33097 / NRRL 1555)</name>
    <dbReference type="NCBI Taxonomy" id="763407"/>
    <lineage>
        <taxon>Eukaryota</taxon>
        <taxon>Fungi</taxon>
        <taxon>Fungi incertae sedis</taxon>
        <taxon>Mucoromycota</taxon>
        <taxon>Mucoromycotina</taxon>
        <taxon>Mucoromycetes</taxon>
        <taxon>Mucorales</taxon>
        <taxon>Phycomycetaceae</taxon>
        <taxon>Phycomyces</taxon>
    </lineage>
</organism>
<dbReference type="OrthoDB" id="39175at2759"/>
<name>A0A167QGB6_PHYB8</name>
<dbReference type="Pfam" id="PF00172">
    <property type="entry name" value="Zn_clus"/>
    <property type="match status" value="1"/>
</dbReference>
<dbReference type="AlphaFoldDB" id="A0A167QGB6"/>
<dbReference type="PROSITE" id="PS00463">
    <property type="entry name" value="ZN2_CY6_FUNGAL_1"/>
    <property type="match status" value="1"/>
</dbReference>
<dbReference type="VEuPathDB" id="FungiDB:PHYBLDRAFT_179187"/>
<dbReference type="InterPro" id="IPR001138">
    <property type="entry name" value="Zn2Cys6_DnaBD"/>
</dbReference>
<comment type="subcellular location">
    <subcellularLocation>
        <location evidence="1">Nucleus</location>
    </subcellularLocation>
</comment>
<dbReference type="Pfam" id="PF04082">
    <property type="entry name" value="Fungal_trans"/>
    <property type="match status" value="1"/>
</dbReference>
<evidence type="ECO:0000256" key="5">
    <source>
        <dbReference type="ARBA" id="ARBA00023242"/>
    </source>
</evidence>
<dbReference type="EMBL" id="KV440972">
    <property type="protein sequence ID" value="OAD79654.1"/>
    <property type="molecule type" value="Genomic_DNA"/>
</dbReference>
<feature type="domain" description="Zn(2)-C6 fungal-type" evidence="6">
    <location>
        <begin position="16"/>
        <end position="46"/>
    </location>
</feature>
<reference evidence="8" key="1">
    <citation type="submission" date="2015-06" db="EMBL/GenBank/DDBJ databases">
        <title>Expansion of signal transduction pathways in fungi by whole-genome duplication.</title>
        <authorList>
            <consortium name="DOE Joint Genome Institute"/>
            <person name="Corrochano L.M."/>
            <person name="Kuo A."/>
            <person name="Marcet-Houben M."/>
            <person name="Polaino S."/>
            <person name="Salamov A."/>
            <person name="Villalobos J.M."/>
            <person name="Alvarez M.I."/>
            <person name="Avalos J."/>
            <person name="Benito E.P."/>
            <person name="Benoit I."/>
            <person name="Burger G."/>
            <person name="Camino L.P."/>
            <person name="Canovas D."/>
            <person name="Cerda-Olmedo E."/>
            <person name="Cheng J.-F."/>
            <person name="Dominguez A."/>
            <person name="Elias M."/>
            <person name="Eslava A.P."/>
            <person name="Glaser F."/>
            <person name="Grimwood J."/>
            <person name="Gutierrez G."/>
            <person name="Heitman J."/>
            <person name="Henrissat B."/>
            <person name="Iturriaga E.A."/>
            <person name="Lang B.F."/>
            <person name="Lavin J.L."/>
            <person name="Lee S."/>
            <person name="Li W."/>
            <person name="Lindquist E."/>
            <person name="Lopez-Garcia S."/>
            <person name="Luque E.M."/>
            <person name="Marcos A.T."/>
            <person name="Martin J."/>
            <person name="McCluskey K."/>
            <person name="Medina H.R."/>
            <person name="Miralles-Duran A."/>
            <person name="Miyazaki A."/>
            <person name="Munoz-Torres E."/>
            <person name="Oguiza J.A."/>
            <person name="Ohm R."/>
            <person name="Olmedo M."/>
            <person name="Orejas M."/>
            <person name="Ortiz-Castellanos L."/>
            <person name="Pisabarro A.G."/>
            <person name="Rodriguez-Romero J."/>
            <person name="Ruiz-Herrera J."/>
            <person name="Ruiz-Vazquez R."/>
            <person name="Sanz C."/>
            <person name="Schackwitz W."/>
            <person name="Schmutz J."/>
            <person name="Shahriari M."/>
            <person name="Shelest E."/>
            <person name="Silva-Franco F."/>
            <person name="Soanes D."/>
            <person name="Syed K."/>
            <person name="Tagua V.G."/>
            <person name="Talbot N.J."/>
            <person name="Thon M."/>
            <person name="De vries R.P."/>
            <person name="Wiebenga A."/>
            <person name="Yadav J.S."/>
            <person name="Braun E.L."/>
            <person name="Baker S."/>
            <person name="Garre V."/>
            <person name="Horwitz B."/>
            <person name="Torres-Martinez S."/>
            <person name="Idnurm A."/>
            <person name="Herrera-Estrella A."/>
            <person name="Gabaldon T."/>
            <person name="Grigoriev I.V."/>
        </authorList>
    </citation>
    <scope>NUCLEOTIDE SEQUENCE [LARGE SCALE GENOMIC DNA]</scope>
    <source>
        <strain evidence="8">NRRL 1555(-)</strain>
    </source>
</reference>
<keyword evidence="8" id="KW-1185">Reference proteome</keyword>
<dbReference type="PANTHER" id="PTHR47338:SF5">
    <property type="entry name" value="ZN(II)2CYS6 TRANSCRIPTION FACTOR (EUROFUNG)"/>
    <property type="match status" value="1"/>
</dbReference>
<evidence type="ECO:0000313" key="8">
    <source>
        <dbReference type="Proteomes" id="UP000077315"/>
    </source>
</evidence>
<dbReference type="GO" id="GO:0000981">
    <property type="term" value="F:DNA-binding transcription factor activity, RNA polymerase II-specific"/>
    <property type="evidence" value="ECO:0007669"/>
    <property type="project" value="InterPro"/>
</dbReference>
<evidence type="ECO:0000256" key="3">
    <source>
        <dbReference type="ARBA" id="ARBA00023015"/>
    </source>
</evidence>
<dbReference type="PROSITE" id="PS50048">
    <property type="entry name" value="ZN2_CY6_FUNGAL_2"/>
    <property type="match status" value="1"/>
</dbReference>